<proteinExistence type="predicted"/>
<dbReference type="Proteomes" id="UP000505247">
    <property type="component" value="Segment"/>
</dbReference>
<reference evidence="2 3" key="1">
    <citation type="submission" date="2020-06" db="EMBL/GenBank/DDBJ databases">
        <title>Complete Genome Sequence of Salmonella phage SAP012.</title>
        <authorList>
            <person name="Shahin K."/>
            <person name="Soleimani-Delfan A."/>
            <person name="Barazandeh M."/>
            <person name="Komijani Majid."/>
            <person name="Bao H."/>
            <person name="Zhang L."/>
            <person name="Wang R."/>
        </authorList>
    </citation>
    <scope>NUCLEOTIDE SEQUENCE [LARGE SCALE GENOMIC DNA]</scope>
</reference>
<keyword evidence="1" id="KW-1133">Transmembrane helix</keyword>
<feature type="transmembrane region" description="Helical" evidence="1">
    <location>
        <begin position="207"/>
        <end position="228"/>
    </location>
</feature>
<keyword evidence="1" id="KW-0472">Membrane</keyword>
<protein>
    <submittedName>
        <fullName evidence="2">Lysis protein A</fullName>
    </submittedName>
</protein>
<evidence type="ECO:0000313" key="3">
    <source>
        <dbReference type="Proteomes" id="UP000505247"/>
    </source>
</evidence>
<evidence type="ECO:0000313" key="2">
    <source>
        <dbReference type="EMBL" id="BCG45199.1"/>
    </source>
</evidence>
<keyword evidence="1" id="KW-0812">Transmembrane</keyword>
<dbReference type="KEGG" id="vg:62682388"/>
<organism evidence="2 3">
    <name type="scientific">Salmonella phage SAP012</name>
    <dbReference type="NCBI Taxonomy" id="2742114"/>
    <lineage>
        <taxon>Viruses</taxon>
        <taxon>Duplodnaviria</taxon>
        <taxon>Heunggongvirae</taxon>
        <taxon>Uroviricota</taxon>
        <taxon>Caudoviricetes</taxon>
        <taxon>Casjensviridae</taxon>
        <taxon>Zhonglingvirus</taxon>
        <taxon>Zhonglingvirus SAP012</taxon>
    </lineage>
</organism>
<name>A0A6J4EHM2_9CAUD</name>
<keyword evidence="3" id="KW-1185">Reference proteome</keyword>
<dbReference type="EMBL" id="LC553736">
    <property type="protein sequence ID" value="BCG45199.1"/>
    <property type="molecule type" value="Genomic_DNA"/>
</dbReference>
<dbReference type="SMR" id="A0A6J4EHM2"/>
<dbReference type="GeneID" id="62682388"/>
<dbReference type="RefSeq" id="YP_009999756.1">
    <property type="nucleotide sequence ID" value="NC_053008.1"/>
</dbReference>
<evidence type="ECO:0000256" key="1">
    <source>
        <dbReference type="SAM" id="Phobius"/>
    </source>
</evidence>
<accession>A0A6J4EHM2</accession>
<sequence length="237" mass="26240">MAKQLPRGYRNKNPGNIEWGSPWQGLIPRSQATDNRFAQFSDAAYGIRAIAVTLTTYFDKRKARDGSKIDTVREVLERWAPPIENRTDIYAAGVAKLLNIDPDDESLNLHDYKTMRTFVEGIIRHELGNPKEYGREPHNNANQWYPDDVIDEGMRRAGFVKATPVVNKSTVTATSVAGLGAAQLADMVQPIKAAMDSAHGDISSGDWLRIAFGVGTVAIGLYMGYVAYRRHKAGQTS</sequence>